<reference evidence="2 3" key="1">
    <citation type="journal article" date="2019" name="Commun. Biol.">
        <title>The bagworm genome reveals a unique fibroin gene that provides high tensile strength.</title>
        <authorList>
            <person name="Kono N."/>
            <person name="Nakamura H."/>
            <person name="Ohtoshi R."/>
            <person name="Tomita M."/>
            <person name="Numata K."/>
            <person name="Arakawa K."/>
        </authorList>
    </citation>
    <scope>NUCLEOTIDE SEQUENCE [LARGE SCALE GENOMIC DNA]</scope>
</reference>
<keyword evidence="3" id="KW-1185">Reference proteome</keyword>
<dbReference type="EMBL" id="BGZK01000141">
    <property type="protein sequence ID" value="GBP22541.1"/>
    <property type="molecule type" value="Genomic_DNA"/>
</dbReference>
<evidence type="ECO:0000313" key="3">
    <source>
        <dbReference type="Proteomes" id="UP000299102"/>
    </source>
</evidence>
<gene>
    <name evidence="2" type="ORF">EVAR_84779_1</name>
</gene>
<evidence type="ECO:0000313" key="2">
    <source>
        <dbReference type="EMBL" id="GBP22541.1"/>
    </source>
</evidence>
<sequence length="254" mass="28548">MLHAQTLSKHSRVAEHRANNGRSPTWRSSEADVICNAVTRARSGGRKNEQRSLKAPAGAARGAGAALPLITLAVTRETPNVWRAPAIAARRAQTAAADNLLAAAKAPPPRAAPRVAPTYDAEQWRRGTTNHLRKIRRCFRQFLSRTGRATMVRSQPPKRYRKVRKTTNVLKFVFVVSVYLRQERWVNKKVARPTRRYRTALSELYRLRARPVCTRFKGIRACQQLNRTRSDAIRVNHKEMRRSATAAGGGGVTR</sequence>
<dbReference type="AlphaFoldDB" id="A0A4C1U867"/>
<comment type="caution">
    <text evidence="2">The sequence shown here is derived from an EMBL/GenBank/DDBJ whole genome shotgun (WGS) entry which is preliminary data.</text>
</comment>
<feature type="region of interest" description="Disordered" evidence="1">
    <location>
        <begin position="1"/>
        <end position="28"/>
    </location>
</feature>
<dbReference type="Proteomes" id="UP000299102">
    <property type="component" value="Unassembled WGS sequence"/>
</dbReference>
<feature type="region of interest" description="Disordered" evidence="1">
    <location>
        <begin position="41"/>
        <end position="60"/>
    </location>
</feature>
<accession>A0A4C1U867</accession>
<organism evidence="2 3">
    <name type="scientific">Eumeta variegata</name>
    <name type="common">Bagworm moth</name>
    <name type="synonym">Eumeta japonica</name>
    <dbReference type="NCBI Taxonomy" id="151549"/>
    <lineage>
        <taxon>Eukaryota</taxon>
        <taxon>Metazoa</taxon>
        <taxon>Ecdysozoa</taxon>
        <taxon>Arthropoda</taxon>
        <taxon>Hexapoda</taxon>
        <taxon>Insecta</taxon>
        <taxon>Pterygota</taxon>
        <taxon>Neoptera</taxon>
        <taxon>Endopterygota</taxon>
        <taxon>Lepidoptera</taxon>
        <taxon>Glossata</taxon>
        <taxon>Ditrysia</taxon>
        <taxon>Tineoidea</taxon>
        <taxon>Psychidae</taxon>
        <taxon>Oiketicinae</taxon>
        <taxon>Eumeta</taxon>
    </lineage>
</organism>
<evidence type="ECO:0000256" key="1">
    <source>
        <dbReference type="SAM" id="MobiDB-lite"/>
    </source>
</evidence>
<name>A0A4C1U867_EUMVA</name>
<proteinExistence type="predicted"/>
<protein>
    <submittedName>
        <fullName evidence="2">Uncharacterized protein</fullName>
    </submittedName>
</protein>